<dbReference type="RefSeq" id="WP_211304574.1">
    <property type="nucleotide sequence ID" value="NZ_PVTF01000008.1"/>
</dbReference>
<dbReference type="Gene3D" id="3.50.50.60">
    <property type="entry name" value="FAD/NAD(P)-binding domain"/>
    <property type="match status" value="1"/>
</dbReference>
<feature type="region of interest" description="Disordered" evidence="1">
    <location>
        <begin position="1"/>
        <end position="27"/>
    </location>
</feature>
<feature type="domain" description="FAD-binding" evidence="2">
    <location>
        <begin position="21"/>
        <end position="57"/>
    </location>
</feature>
<comment type="caution">
    <text evidence="3">The sequence shown here is derived from an EMBL/GenBank/DDBJ whole genome shotgun (WGS) entry which is preliminary data.</text>
</comment>
<dbReference type="Proteomes" id="UP000239494">
    <property type="component" value="Unassembled WGS sequence"/>
</dbReference>
<keyword evidence="4" id="KW-1185">Reference proteome</keyword>
<evidence type="ECO:0000313" key="4">
    <source>
        <dbReference type="Proteomes" id="UP000239494"/>
    </source>
</evidence>
<dbReference type="AlphaFoldDB" id="A0A2T0T004"/>
<gene>
    <name evidence="3" type="ORF">CLV43_108343</name>
</gene>
<feature type="compositionally biased region" description="Low complexity" evidence="1">
    <location>
        <begin position="1"/>
        <end position="13"/>
    </location>
</feature>
<reference evidence="3 4" key="1">
    <citation type="submission" date="2018-03" db="EMBL/GenBank/DDBJ databases">
        <title>Genomic Encyclopedia of Archaeal and Bacterial Type Strains, Phase II (KMG-II): from individual species to whole genera.</title>
        <authorList>
            <person name="Goeker M."/>
        </authorList>
    </citation>
    <scope>NUCLEOTIDE SEQUENCE [LARGE SCALE GENOMIC DNA]</scope>
    <source>
        <strain evidence="3 4">DSM 44720</strain>
    </source>
</reference>
<dbReference type="Pfam" id="PF01494">
    <property type="entry name" value="FAD_binding_3"/>
    <property type="match status" value="1"/>
</dbReference>
<evidence type="ECO:0000256" key="1">
    <source>
        <dbReference type="SAM" id="MobiDB-lite"/>
    </source>
</evidence>
<dbReference type="InterPro" id="IPR002938">
    <property type="entry name" value="FAD-bd"/>
</dbReference>
<dbReference type="InterPro" id="IPR036188">
    <property type="entry name" value="FAD/NAD-bd_sf"/>
</dbReference>
<proteinExistence type="predicted"/>
<name>A0A2T0T004_9PSEU</name>
<evidence type="ECO:0000313" key="3">
    <source>
        <dbReference type="EMBL" id="PRY38943.1"/>
    </source>
</evidence>
<feature type="region of interest" description="Disordered" evidence="1">
    <location>
        <begin position="44"/>
        <end position="69"/>
    </location>
</feature>
<organism evidence="3 4">
    <name type="scientific">Umezawaea tangerina</name>
    <dbReference type="NCBI Taxonomy" id="84725"/>
    <lineage>
        <taxon>Bacteria</taxon>
        <taxon>Bacillati</taxon>
        <taxon>Actinomycetota</taxon>
        <taxon>Actinomycetes</taxon>
        <taxon>Pseudonocardiales</taxon>
        <taxon>Pseudonocardiaceae</taxon>
        <taxon>Umezawaea</taxon>
    </lineage>
</organism>
<sequence length="69" mass="7280">MSTTSFSSPTLSTWPGNVDSAEAQQHADHVRVDDLRARYLVAADGLHSSTRDTAGLAAGNGARRPRQSG</sequence>
<accession>A0A2T0T004</accession>
<dbReference type="EMBL" id="PVTF01000008">
    <property type="protein sequence ID" value="PRY38943.1"/>
    <property type="molecule type" value="Genomic_DNA"/>
</dbReference>
<protein>
    <submittedName>
        <fullName evidence="3">FAD binding domain-containing protein</fullName>
    </submittedName>
</protein>
<evidence type="ECO:0000259" key="2">
    <source>
        <dbReference type="Pfam" id="PF01494"/>
    </source>
</evidence>
<dbReference type="GO" id="GO:0071949">
    <property type="term" value="F:FAD binding"/>
    <property type="evidence" value="ECO:0007669"/>
    <property type="project" value="InterPro"/>
</dbReference>